<protein>
    <recommendedName>
        <fullName evidence="3">Phytanoyl-CoA dioxygenase family protein</fullName>
    </recommendedName>
</protein>
<evidence type="ECO:0008006" key="3">
    <source>
        <dbReference type="Google" id="ProtNLM"/>
    </source>
</evidence>
<gene>
    <name evidence="2" type="ORF">METZ01_LOCUS251905</name>
</gene>
<evidence type="ECO:0000313" key="2">
    <source>
        <dbReference type="EMBL" id="SVB99051.1"/>
    </source>
</evidence>
<accession>A0A382IK36</accession>
<feature type="non-terminal residue" evidence="2">
    <location>
        <position position="1"/>
    </location>
</feature>
<evidence type="ECO:0000256" key="1">
    <source>
        <dbReference type="SAM" id="MobiDB-lite"/>
    </source>
</evidence>
<proteinExistence type="predicted"/>
<feature type="region of interest" description="Disordered" evidence="1">
    <location>
        <begin position="1"/>
        <end position="20"/>
    </location>
</feature>
<name>A0A382IK36_9ZZZZ</name>
<sequence>VCCSNSSRLNKESDVTGPTSEERAFWEEHGYLEFEQALAGDQLQRLQRAFKQAVTDCKPDWLEGIARGTAPAAHFDIPNPFQRDDVFIDIVDYPAWYPYLMDFADGELTILAPQVRTLPAQPISYVGWHGDVPQTNPLHMKVQIYVEDVPADGGAFAYVPGSHKPDAGPCPRPRLLDAMPGRKVFPGKAGDAILFNSYGWHTSMINTTSTARKSIILIYEKWSEGKVSPDRYASIADRLTTPARRRLFCLDTMHAA</sequence>
<dbReference type="EMBL" id="UINC01067411">
    <property type="protein sequence ID" value="SVB99051.1"/>
    <property type="molecule type" value="Genomic_DNA"/>
</dbReference>
<reference evidence="2" key="1">
    <citation type="submission" date="2018-05" db="EMBL/GenBank/DDBJ databases">
        <authorList>
            <person name="Lanie J.A."/>
            <person name="Ng W.-L."/>
            <person name="Kazmierczak K.M."/>
            <person name="Andrzejewski T.M."/>
            <person name="Davidsen T.M."/>
            <person name="Wayne K.J."/>
            <person name="Tettelin H."/>
            <person name="Glass J.I."/>
            <person name="Rusch D."/>
            <person name="Podicherti R."/>
            <person name="Tsui H.-C.T."/>
            <person name="Winkler M.E."/>
        </authorList>
    </citation>
    <scope>NUCLEOTIDE SEQUENCE</scope>
</reference>
<dbReference type="AlphaFoldDB" id="A0A382IK36"/>
<organism evidence="2">
    <name type="scientific">marine metagenome</name>
    <dbReference type="NCBI Taxonomy" id="408172"/>
    <lineage>
        <taxon>unclassified sequences</taxon>
        <taxon>metagenomes</taxon>
        <taxon>ecological metagenomes</taxon>
    </lineage>
</organism>
<dbReference type="Gene3D" id="2.60.120.620">
    <property type="entry name" value="q2cbj1_9rhob like domain"/>
    <property type="match status" value="1"/>
</dbReference>
<dbReference type="SUPFAM" id="SSF51197">
    <property type="entry name" value="Clavaminate synthase-like"/>
    <property type="match status" value="1"/>
</dbReference>
<feature type="compositionally biased region" description="Basic and acidic residues" evidence="1">
    <location>
        <begin position="9"/>
        <end position="20"/>
    </location>
</feature>
<dbReference type="Pfam" id="PF05721">
    <property type="entry name" value="PhyH"/>
    <property type="match status" value="1"/>
</dbReference>
<dbReference type="InterPro" id="IPR008775">
    <property type="entry name" value="Phytyl_CoA_dOase-like"/>
</dbReference>